<evidence type="ECO:0000256" key="1">
    <source>
        <dbReference type="SAM" id="MobiDB-lite"/>
    </source>
</evidence>
<protein>
    <submittedName>
        <fullName evidence="2">Uncharacterized protein</fullName>
    </submittedName>
</protein>
<proteinExistence type="predicted"/>
<feature type="region of interest" description="Disordered" evidence="1">
    <location>
        <begin position="57"/>
        <end position="81"/>
    </location>
</feature>
<comment type="caution">
    <text evidence="2">The sequence shown here is derived from an EMBL/GenBank/DDBJ whole genome shotgun (WGS) entry which is preliminary data.</text>
</comment>
<dbReference type="AlphaFoldDB" id="A0AAD9PE97"/>
<name>A0AAD9PE97_RIDPI</name>
<reference evidence="2" key="1">
    <citation type="journal article" date="2023" name="Mol. Biol. Evol.">
        <title>Third-Generation Sequencing Reveals the Adaptive Role of the Epigenome in Three Deep-Sea Polychaetes.</title>
        <authorList>
            <person name="Perez M."/>
            <person name="Aroh O."/>
            <person name="Sun Y."/>
            <person name="Lan Y."/>
            <person name="Juniper S.K."/>
            <person name="Young C.R."/>
            <person name="Angers B."/>
            <person name="Qian P.Y."/>
        </authorList>
    </citation>
    <scope>NUCLEOTIDE SEQUENCE</scope>
    <source>
        <strain evidence="2">R07B-5</strain>
    </source>
</reference>
<dbReference type="Proteomes" id="UP001209878">
    <property type="component" value="Unassembled WGS sequence"/>
</dbReference>
<accession>A0AAD9PE97</accession>
<organism evidence="2 3">
    <name type="scientific">Ridgeia piscesae</name>
    <name type="common">Tubeworm</name>
    <dbReference type="NCBI Taxonomy" id="27915"/>
    <lineage>
        <taxon>Eukaryota</taxon>
        <taxon>Metazoa</taxon>
        <taxon>Spiralia</taxon>
        <taxon>Lophotrochozoa</taxon>
        <taxon>Annelida</taxon>
        <taxon>Polychaeta</taxon>
        <taxon>Sedentaria</taxon>
        <taxon>Canalipalpata</taxon>
        <taxon>Sabellida</taxon>
        <taxon>Siboglinidae</taxon>
        <taxon>Ridgeia</taxon>
    </lineage>
</organism>
<dbReference type="EMBL" id="JAODUO010000019">
    <property type="protein sequence ID" value="KAK2192947.1"/>
    <property type="molecule type" value="Genomic_DNA"/>
</dbReference>
<gene>
    <name evidence="2" type="ORF">NP493_19g01006</name>
</gene>
<keyword evidence="3" id="KW-1185">Reference proteome</keyword>
<sequence length="135" mass="14390">MRSLRMTEAGPAGRAGGPPPISRGCYGRASFPVDAGSTRAHLAADGRRPVTAWLRSGPLPPAGPSACRAPGEGGRLPPRRRTTRPLVRLDRLAYLRGDYNMSARPPARTTGAAAILHLSSARRNKNGRCRLIAMK</sequence>
<feature type="region of interest" description="Disordered" evidence="1">
    <location>
        <begin position="1"/>
        <end position="30"/>
    </location>
</feature>
<evidence type="ECO:0000313" key="3">
    <source>
        <dbReference type="Proteomes" id="UP001209878"/>
    </source>
</evidence>
<evidence type="ECO:0000313" key="2">
    <source>
        <dbReference type="EMBL" id="KAK2192947.1"/>
    </source>
</evidence>